<keyword evidence="7" id="KW-1185">Reference proteome</keyword>
<proteinExistence type="inferred from homology"/>
<protein>
    <recommendedName>
        <fullName evidence="8">Pseudouridine-5'-phosphate glycosidase</fullName>
    </recommendedName>
</protein>
<dbReference type="GO" id="GO:0005737">
    <property type="term" value="C:cytoplasm"/>
    <property type="evidence" value="ECO:0007669"/>
    <property type="project" value="TreeGrafter"/>
</dbReference>
<evidence type="ECO:0000256" key="5">
    <source>
        <dbReference type="ARBA" id="ARBA00023295"/>
    </source>
</evidence>
<dbReference type="Proteomes" id="UP001438707">
    <property type="component" value="Unassembled WGS sequence"/>
</dbReference>
<sequence length="330" mass="34604">MDPSAWKRRISNLSTQLLGTPQSQQAVHVSEEVQQALQRGQAVVALESTIVTHGMPYPQNLETAREVEAVVRQSGAVPATVAVLQGEPCVGLTGSQLEDLASKGTSVRKTSRRDLPFVISRQMDGSTTVSATMLLAARAGIYVFVTGGIGGVHRGAETSMDISADLVDLGRTPMAVVCAGAKSILDIPRTLEFLETQGVCVAAYQSDDFPAFFTPSSGCRAPCRIEDPQQAAGLVASSLQLGLGSGILIGVPIPAEHAAEGSHIEEATQQALQEADAKNIQGHAITPFLLHRVQQLTGGASLAANIHLIKHNAVIGSQIACSLRSQLHPG</sequence>
<name>A0AAW1S384_9CHLO</name>
<keyword evidence="3" id="KW-0464">Manganese</keyword>
<evidence type="ECO:0000256" key="4">
    <source>
        <dbReference type="ARBA" id="ARBA00023239"/>
    </source>
</evidence>
<evidence type="ECO:0000256" key="1">
    <source>
        <dbReference type="ARBA" id="ARBA00022723"/>
    </source>
</evidence>
<dbReference type="InterPro" id="IPR022830">
    <property type="entry name" value="Indigdn_synthA-like"/>
</dbReference>
<dbReference type="GO" id="GO:0004730">
    <property type="term" value="F:pseudouridylate synthase activity"/>
    <property type="evidence" value="ECO:0007669"/>
    <property type="project" value="InterPro"/>
</dbReference>
<dbReference type="AlphaFoldDB" id="A0AAW1S384"/>
<evidence type="ECO:0000313" key="7">
    <source>
        <dbReference type="Proteomes" id="UP001438707"/>
    </source>
</evidence>
<dbReference type="HAMAP" id="MF_01876">
    <property type="entry name" value="PsiMP_glycosidase"/>
    <property type="match status" value="1"/>
</dbReference>
<keyword evidence="2" id="KW-0378">Hydrolase</keyword>
<organism evidence="6 7">
    <name type="scientific">Apatococcus lobatus</name>
    <dbReference type="NCBI Taxonomy" id="904363"/>
    <lineage>
        <taxon>Eukaryota</taxon>
        <taxon>Viridiplantae</taxon>
        <taxon>Chlorophyta</taxon>
        <taxon>core chlorophytes</taxon>
        <taxon>Trebouxiophyceae</taxon>
        <taxon>Chlorellales</taxon>
        <taxon>Chlorellaceae</taxon>
        <taxon>Apatococcus</taxon>
    </lineage>
</organism>
<dbReference type="PANTHER" id="PTHR42909">
    <property type="entry name" value="ZGC:136858"/>
    <property type="match status" value="1"/>
</dbReference>
<dbReference type="InterPro" id="IPR007342">
    <property type="entry name" value="PsuG"/>
</dbReference>
<gene>
    <name evidence="6" type="ORF">WJX74_006967</name>
</gene>
<dbReference type="Gene3D" id="3.40.1790.10">
    <property type="entry name" value="Indigoidine synthase domain"/>
    <property type="match status" value="1"/>
</dbReference>
<comment type="caution">
    <text evidence="6">The sequence shown here is derived from an EMBL/GenBank/DDBJ whole genome shotgun (WGS) entry which is preliminary data.</text>
</comment>
<dbReference type="Pfam" id="PF04227">
    <property type="entry name" value="Indigoidine_A"/>
    <property type="match status" value="1"/>
</dbReference>
<evidence type="ECO:0008006" key="8">
    <source>
        <dbReference type="Google" id="ProtNLM"/>
    </source>
</evidence>
<dbReference type="SUPFAM" id="SSF110581">
    <property type="entry name" value="Indigoidine synthase A-like"/>
    <property type="match status" value="1"/>
</dbReference>
<accession>A0AAW1S384</accession>
<reference evidence="6 7" key="1">
    <citation type="journal article" date="2024" name="Nat. Commun.">
        <title>Phylogenomics reveals the evolutionary origins of lichenization in chlorophyte algae.</title>
        <authorList>
            <person name="Puginier C."/>
            <person name="Libourel C."/>
            <person name="Otte J."/>
            <person name="Skaloud P."/>
            <person name="Haon M."/>
            <person name="Grisel S."/>
            <person name="Petersen M."/>
            <person name="Berrin J.G."/>
            <person name="Delaux P.M."/>
            <person name="Dal Grande F."/>
            <person name="Keller J."/>
        </authorList>
    </citation>
    <scope>NUCLEOTIDE SEQUENCE [LARGE SCALE GENOMIC DNA]</scope>
    <source>
        <strain evidence="6 7">SAG 2145</strain>
    </source>
</reference>
<keyword evidence="1" id="KW-0479">Metal-binding</keyword>
<dbReference type="GO" id="GO:0016798">
    <property type="term" value="F:hydrolase activity, acting on glycosyl bonds"/>
    <property type="evidence" value="ECO:0007669"/>
    <property type="project" value="UniProtKB-KW"/>
</dbReference>
<evidence type="ECO:0000256" key="2">
    <source>
        <dbReference type="ARBA" id="ARBA00022801"/>
    </source>
</evidence>
<dbReference type="PANTHER" id="PTHR42909:SF1">
    <property type="entry name" value="CARBOHYDRATE KINASE PFKB DOMAIN-CONTAINING PROTEIN"/>
    <property type="match status" value="1"/>
</dbReference>
<dbReference type="EMBL" id="JALJOS010000004">
    <property type="protein sequence ID" value="KAK9840290.1"/>
    <property type="molecule type" value="Genomic_DNA"/>
</dbReference>
<evidence type="ECO:0000256" key="3">
    <source>
        <dbReference type="ARBA" id="ARBA00023211"/>
    </source>
</evidence>
<keyword evidence="4" id="KW-0456">Lyase</keyword>
<evidence type="ECO:0000313" key="6">
    <source>
        <dbReference type="EMBL" id="KAK9840290.1"/>
    </source>
</evidence>
<dbReference type="GO" id="GO:0046872">
    <property type="term" value="F:metal ion binding"/>
    <property type="evidence" value="ECO:0007669"/>
    <property type="project" value="UniProtKB-KW"/>
</dbReference>
<keyword evidence="5" id="KW-0326">Glycosidase</keyword>